<evidence type="ECO:0000256" key="1">
    <source>
        <dbReference type="ARBA" id="ARBA00022737"/>
    </source>
</evidence>
<dbReference type="Pfam" id="PF13432">
    <property type="entry name" value="TPR_16"/>
    <property type="match status" value="1"/>
</dbReference>
<dbReference type="InterPro" id="IPR011990">
    <property type="entry name" value="TPR-like_helical_dom_sf"/>
</dbReference>
<dbReference type="PANTHER" id="PTHR46430">
    <property type="entry name" value="PROTEIN SKT5-RELATED"/>
    <property type="match status" value="1"/>
</dbReference>
<evidence type="ECO:0000313" key="2">
    <source>
        <dbReference type="EMBL" id="MBE1531156.1"/>
    </source>
</evidence>
<name>A0ABR9JKT3_9ACTN</name>
<sequence>MDYVQAEALYMDGQFAEAEPLLRRAAEAGHVHAAFQLGHCCEELGRDQEGVRWLRVAAERGDTLAMNDLSLRLEDTDRAEAIAWLRRAAEEGTQVTAAHNLGIFLEEDGELEEAERWYRRAVMCDYYPATRNRLALLLEKVGRQDEAETWYRLALEEMTKNEDPAQRDDDYEANTGIMLNLADLLERTGRGEEARDLRDRAANRS</sequence>
<dbReference type="InterPro" id="IPR011717">
    <property type="entry name" value="TPR-4"/>
</dbReference>
<evidence type="ECO:0000313" key="3">
    <source>
        <dbReference type="Proteomes" id="UP000627838"/>
    </source>
</evidence>
<accession>A0ABR9JKT3</accession>
<proteinExistence type="predicted"/>
<dbReference type="Gene3D" id="1.25.40.10">
    <property type="entry name" value="Tetratricopeptide repeat domain"/>
    <property type="match status" value="2"/>
</dbReference>
<keyword evidence="1" id="KW-0677">Repeat</keyword>
<dbReference type="Proteomes" id="UP000627838">
    <property type="component" value="Unassembled WGS sequence"/>
</dbReference>
<gene>
    <name evidence="2" type="ORF">H4W34_000989</name>
</gene>
<dbReference type="Pfam" id="PF13374">
    <property type="entry name" value="TPR_10"/>
    <property type="match status" value="2"/>
</dbReference>
<comment type="caution">
    <text evidence="2">The sequence shown here is derived from an EMBL/GenBank/DDBJ whole genome shotgun (WGS) entry which is preliminary data.</text>
</comment>
<keyword evidence="3" id="KW-1185">Reference proteome</keyword>
<dbReference type="InterPro" id="IPR051726">
    <property type="entry name" value="Chitin_Synth_Reg"/>
</dbReference>
<dbReference type="SUPFAM" id="SSF81901">
    <property type="entry name" value="HCP-like"/>
    <property type="match status" value="1"/>
</dbReference>
<organism evidence="2 3">
    <name type="scientific">Actinomadura algeriensis</name>
    <dbReference type="NCBI Taxonomy" id="1679523"/>
    <lineage>
        <taxon>Bacteria</taxon>
        <taxon>Bacillati</taxon>
        <taxon>Actinomycetota</taxon>
        <taxon>Actinomycetes</taxon>
        <taxon>Streptosporangiales</taxon>
        <taxon>Thermomonosporaceae</taxon>
        <taxon>Actinomadura</taxon>
    </lineage>
</organism>
<protein>
    <submittedName>
        <fullName evidence="2">TPR repeat protein</fullName>
    </submittedName>
</protein>
<reference evidence="2 3" key="1">
    <citation type="submission" date="2020-10" db="EMBL/GenBank/DDBJ databases">
        <title>Sequencing the genomes of 1000 actinobacteria strains.</title>
        <authorList>
            <person name="Klenk H.-P."/>
        </authorList>
    </citation>
    <scope>NUCLEOTIDE SEQUENCE [LARGE SCALE GENOMIC DNA]</scope>
    <source>
        <strain evidence="2 3">DSM 46744</strain>
    </source>
</reference>
<dbReference type="RefSeq" id="WP_192758071.1">
    <property type="nucleotide sequence ID" value="NZ_JADBDZ010000001.1"/>
</dbReference>
<dbReference type="Pfam" id="PF07721">
    <property type="entry name" value="TPR_4"/>
    <property type="match status" value="1"/>
</dbReference>
<dbReference type="EMBL" id="JADBDZ010000001">
    <property type="protein sequence ID" value="MBE1531156.1"/>
    <property type="molecule type" value="Genomic_DNA"/>
</dbReference>